<evidence type="ECO:0000313" key="2">
    <source>
        <dbReference type="Proteomes" id="UP000249396"/>
    </source>
</evidence>
<dbReference type="Gene3D" id="3.10.20.860">
    <property type="match status" value="1"/>
</dbReference>
<organism evidence="1 2">
    <name type="scientific">Candidatus Methylumidiphilus alinenensis</name>
    <dbReference type="NCBI Taxonomy" id="2202197"/>
    <lineage>
        <taxon>Bacteria</taxon>
        <taxon>Pseudomonadati</taxon>
        <taxon>Pseudomonadota</taxon>
        <taxon>Gammaproteobacteria</taxon>
        <taxon>Methylococcales</taxon>
        <taxon>Candidatus Methylumidiphilus</taxon>
    </lineage>
</organism>
<evidence type="ECO:0008006" key="3">
    <source>
        <dbReference type="Google" id="ProtNLM"/>
    </source>
</evidence>
<dbReference type="NCBIfam" id="TIGR03831">
    <property type="entry name" value="YgiT_finger"/>
    <property type="match status" value="1"/>
</dbReference>
<gene>
    <name evidence="1" type="ORF">DM484_11675</name>
</gene>
<reference evidence="1 2" key="1">
    <citation type="journal article" date="2018" name="Aquat. Microb. Ecol.">
        <title>Gammaproteobacterial methanotrophs dominate.</title>
        <authorList>
            <person name="Rissanen A.J."/>
            <person name="Saarenheimo J."/>
            <person name="Tiirola M."/>
            <person name="Peura S."/>
            <person name="Aalto S.L."/>
            <person name="Karvinen A."/>
            <person name="Nykanen H."/>
        </authorList>
    </citation>
    <scope>NUCLEOTIDE SEQUENCE [LARGE SCALE GENOMIC DNA]</scope>
    <source>
        <strain evidence="1">AMbin10</strain>
    </source>
</reference>
<dbReference type="CDD" id="cd12870">
    <property type="entry name" value="MqsA"/>
    <property type="match status" value="1"/>
</dbReference>
<sequence length="76" mass="8110">MKCPICKHGQTQPDTVTVTLVRGGSTIVFRHVPGEVCENCGETYHSAEITEALLVQAEAAVAQGVEIDVRRFAVAA</sequence>
<dbReference type="InterPro" id="IPR022453">
    <property type="entry name" value="Znf_MqsA-type"/>
</dbReference>
<dbReference type="Pfam" id="PF15731">
    <property type="entry name" value="MqsA_antitoxin"/>
    <property type="match status" value="1"/>
</dbReference>
<evidence type="ECO:0000313" key="1">
    <source>
        <dbReference type="EMBL" id="PZN79201.1"/>
    </source>
</evidence>
<dbReference type="EMBL" id="QJPH01000303">
    <property type="protein sequence ID" value="PZN79201.1"/>
    <property type="molecule type" value="Genomic_DNA"/>
</dbReference>
<dbReference type="Proteomes" id="UP000249396">
    <property type="component" value="Unassembled WGS sequence"/>
</dbReference>
<comment type="caution">
    <text evidence="1">The sequence shown here is derived from an EMBL/GenBank/DDBJ whole genome shotgun (WGS) entry which is preliminary data.</text>
</comment>
<protein>
    <recommendedName>
        <fullName evidence="3">YgiT-type zinc finger domain-containing protein</fullName>
    </recommendedName>
</protein>
<dbReference type="AlphaFoldDB" id="A0A2W4R4Z6"/>
<proteinExistence type="predicted"/>
<accession>A0A2W4R4Z6</accession>
<name>A0A2W4R4Z6_9GAMM</name>
<dbReference type="InterPro" id="IPR032758">
    <property type="entry name" value="MqsA/HigA-2"/>
</dbReference>